<feature type="non-terminal residue" evidence="2">
    <location>
        <position position="1"/>
    </location>
</feature>
<reference evidence="2" key="1">
    <citation type="submission" date="2021-02" db="EMBL/GenBank/DDBJ databases">
        <authorList>
            <person name="Nowell W R."/>
        </authorList>
    </citation>
    <scope>NUCLEOTIDE SEQUENCE</scope>
</reference>
<dbReference type="EMBL" id="CAJOBB010001436">
    <property type="protein sequence ID" value="CAF3856962.1"/>
    <property type="molecule type" value="Genomic_DNA"/>
</dbReference>
<organism evidence="2 3">
    <name type="scientific">Adineta steineri</name>
    <dbReference type="NCBI Taxonomy" id="433720"/>
    <lineage>
        <taxon>Eukaryota</taxon>
        <taxon>Metazoa</taxon>
        <taxon>Spiralia</taxon>
        <taxon>Gnathifera</taxon>
        <taxon>Rotifera</taxon>
        <taxon>Eurotatoria</taxon>
        <taxon>Bdelloidea</taxon>
        <taxon>Adinetida</taxon>
        <taxon>Adinetidae</taxon>
        <taxon>Adineta</taxon>
    </lineage>
</organism>
<comment type="caution">
    <text evidence="2">The sequence shown here is derived from an EMBL/GenBank/DDBJ whole genome shotgun (WGS) entry which is preliminary data.</text>
</comment>
<accession>A0A819ESY7</accession>
<keyword evidence="1" id="KW-0732">Signal</keyword>
<sequence length="141" mass="16289">ITMFKLYSFLFFLTVLNAEQFQPNWELNYLFPSMVFEPAFKLTPPYKHGIYSYTMTVPSPSKLYGPNTAFYLFAAQSSSETGGIIIKQDGNIFQTLTIKQYWQSNKIHISLDMEETTIELYIQDGDKVGPTYTIHVKRQSS</sequence>
<evidence type="ECO:0000313" key="3">
    <source>
        <dbReference type="Proteomes" id="UP000663868"/>
    </source>
</evidence>
<dbReference type="Proteomes" id="UP000663868">
    <property type="component" value="Unassembled WGS sequence"/>
</dbReference>
<evidence type="ECO:0000256" key="1">
    <source>
        <dbReference type="SAM" id="SignalP"/>
    </source>
</evidence>
<gene>
    <name evidence="2" type="ORF">KXQ929_LOCUS20427</name>
</gene>
<evidence type="ECO:0000313" key="2">
    <source>
        <dbReference type="EMBL" id="CAF3856962.1"/>
    </source>
</evidence>
<name>A0A819ESY7_9BILA</name>
<feature type="signal peptide" evidence="1">
    <location>
        <begin position="1"/>
        <end position="18"/>
    </location>
</feature>
<protein>
    <submittedName>
        <fullName evidence="2">Uncharacterized protein</fullName>
    </submittedName>
</protein>
<feature type="chain" id="PRO_5032720308" evidence="1">
    <location>
        <begin position="19"/>
        <end position="141"/>
    </location>
</feature>
<dbReference type="AlphaFoldDB" id="A0A819ESY7"/>
<proteinExistence type="predicted"/>